<name>A0ABX9QBD0_9BACT</name>
<sequence length="460" mass="49619">MWETCLTYEHAELEDGLFLEEVQANHCTVANWPTLRAQLIAPRPQLVRVRETCFGDSPVIQDAASNGCHTLAPTAGASFVEVPIGKSVTLHAGASCTGDSVTVQTDTSLCETSFGSGANTNDNVRSFQVQDVAAPPSAYRYTCSSEESTCVRNYNSSLGALHRTHPVRVVRVTLAGRTTPALTTIQARVRDMDAFFAVASRNQLRLDLIGSQTVQVTSSDCGTAKDQAVRQVSANAFLTVYVMPGGVCPSSYAGLHRVFLNDNLLRSYIHETGHVLGLGHGNVRDPSSGKDTQYGDASTYMGKFVSENYNLPQLHWLGWTKKEELIQINSAIDSAGFIEVTLRPVGSNAVSTSSLPLGAVWDIPGGKDRLFFTVPKPRLNDTNQIGGGAVFVYRAPKCEGCVDLGLDLGTLQLARFGPRATSEYAASGLVFKPVGFTSSFVQVNGVAVEEFTSVKLRIWR</sequence>
<dbReference type="EMBL" id="RAWI01000272">
    <property type="protein sequence ID" value="RKH98998.1"/>
    <property type="molecule type" value="Genomic_DNA"/>
</dbReference>
<reference evidence="1 2" key="1">
    <citation type="submission" date="2018-09" db="EMBL/GenBank/DDBJ databases">
        <authorList>
            <person name="Livingstone P.G."/>
            <person name="Whitworth D.E."/>
        </authorList>
    </citation>
    <scope>NUCLEOTIDE SEQUENCE [LARGE SCALE GENOMIC DNA]</scope>
    <source>
        <strain evidence="1 2">CA031B</strain>
    </source>
</reference>
<gene>
    <name evidence="1" type="ORF">D7Y13_28425</name>
</gene>
<evidence type="ECO:0000313" key="1">
    <source>
        <dbReference type="EMBL" id="RKH98998.1"/>
    </source>
</evidence>
<protein>
    <recommendedName>
        <fullName evidence="3">Peptidase M11 gametolysin domain-containing protein</fullName>
    </recommendedName>
</protein>
<accession>A0ABX9QBD0</accession>
<organism evidence="1 2">
    <name type="scientific">Corallococcus praedator</name>
    <dbReference type="NCBI Taxonomy" id="2316724"/>
    <lineage>
        <taxon>Bacteria</taxon>
        <taxon>Pseudomonadati</taxon>
        <taxon>Myxococcota</taxon>
        <taxon>Myxococcia</taxon>
        <taxon>Myxococcales</taxon>
        <taxon>Cystobacterineae</taxon>
        <taxon>Myxococcaceae</taxon>
        <taxon>Corallococcus</taxon>
    </lineage>
</organism>
<dbReference type="Proteomes" id="UP000278907">
    <property type="component" value="Unassembled WGS sequence"/>
</dbReference>
<keyword evidence="2" id="KW-1185">Reference proteome</keyword>
<dbReference type="SUPFAM" id="SSF55486">
    <property type="entry name" value="Metalloproteases ('zincins'), catalytic domain"/>
    <property type="match status" value="1"/>
</dbReference>
<evidence type="ECO:0008006" key="3">
    <source>
        <dbReference type="Google" id="ProtNLM"/>
    </source>
</evidence>
<comment type="caution">
    <text evidence="1">The sequence shown here is derived from an EMBL/GenBank/DDBJ whole genome shotgun (WGS) entry which is preliminary data.</text>
</comment>
<evidence type="ECO:0000313" key="2">
    <source>
        <dbReference type="Proteomes" id="UP000278907"/>
    </source>
</evidence>
<proteinExistence type="predicted"/>